<dbReference type="NCBIfam" id="TIGR03414">
    <property type="entry name" value="ABC_choline_bnd"/>
    <property type="match status" value="1"/>
</dbReference>
<dbReference type="Proteomes" id="UP000032487">
    <property type="component" value="Unassembled WGS sequence"/>
</dbReference>
<reference evidence="3 4" key="1">
    <citation type="submission" date="2015-02" db="EMBL/GenBank/DDBJ databases">
        <title>Draft genome sequence of Pseudomonas stutzeri NT0128 isolated from wheat (Triticum turgidum) rhizosphere.</title>
        <authorList>
            <person name="Tovi N."/>
            <person name="Frenk S."/>
            <person name="Hadar Y."/>
            <person name="Minz D."/>
        </authorList>
    </citation>
    <scope>NUCLEOTIDE SEQUENCE [LARGE SCALE GENOMIC DNA]</scope>
    <source>
        <strain evidence="3 4">NT0128</strain>
    </source>
</reference>
<evidence type="ECO:0000256" key="1">
    <source>
        <dbReference type="SAM" id="SignalP"/>
    </source>
</evidence>
<dbReference type="SUPFAM" id="SSF53850">
    <property type="entry name" value="Periplasmic binding protein-like II"/>
    <property type="match status" value="1"/>
</dbReference>
<dbReference type="AlphaFoldDB" id="A0A0D9ASQ1"/>
<gene>
    <name evidence="3" type="ORF">UF78_03450</name>
</gene>
<dbReference type="RefSeq" id="WP_045160636.1">
    <property type="nucleotide sequence ID" value="NZ_JYHV01000010.1"/>
</dbReference>
<accession>A0A0D9ASQ1</accession>
<evidence type="ECO:0000313" key="4">
    <source>
        <dbReference type="Proteomes" id="UP000032487"/>
    </source>
</evidence>
<proteinExistence type="predicted"/>
<dbReference type="CDD" id="cd13640">
    <property type="entry name" value="PBP2_ChoX"/>
    <property type="match status" value="1"/>
</dbReference>
<feature type="signal peptide" evidence="1">
    <location>
        <begin position="1"/>
        <end position="24"/>
    </location>
</feature>
<dbReference type="Gene3D" id="3.40.190.100">
    <property type="entry name" value="Glycine betaine-binding periplasmic protein, domain 2"/>
    <property type="match status" value="1"/>
</dbReference>
<feature type="chain" id="PRO_5002338822" evidence="1">
    <location>
        <begin position="25"/>
        <end position="315"/>
    </location>
</feature>
<evidence type="ECO:0000313" key="3">
    <source>
        <dbReference type="EMBL" id="KJH83689.1"/>
    </source>
</evidence>
<sequence>MNTFKTITTAVGLLTCAAMQGAWAQEPASCEKVRFAEIGWADIAATTGVAMVLTEGLGYQPSKVMASVPIAFTGVKNKQIDAFLGYWSPSMDAVIEPFAKDGGVKVLESPNLEGAKYTLAVPTYAAEAGLKSFQDIAKFKDELGGRIYAIEPGNDGNLLIEKMIKNDQFGLGDFRMIESSEAGMLVQVQRAIRKKEPVVFLGWAPHPMNTQYDLTYLAGGDEVFGPDFGAAKVFTVVPPDYVERCANVGKLLQNLQFTVPIESELMEMALERDDPQTVAKKWIKANPGALDQWLAGVTTYDGQDAVAAVKKFVGL</sequence>
<comment type="caution">
    <text evidence="3">The sequence shown here is derived from an EMBL/GenBank/DDBJ whole genome shotgun (WGS) entry which is preliminary data.</text>
</comment>
<protein>
    <submittedName>
        <fullName evidence="3">Glycine/betaine ABC transporter substrate-binding protein</fullName>
    </submittedName>
</protein>
<dbReference type="GO" id="GO:0022857">
    <property type="term" value="F:transmembrane transporter activity"/>
    <property type="evidence" value="ECO:0007669"/>
    <property type="project" value="InterPro"/>
</dbReference>
<dbReference type="GO" id="GO:0042597">
    <property type="term" value="C:periplasmic space"/>
    <property type="evidence" value="ECO:0007669"/>
    <property type="project" value="InterPro"/>
</dbReference>
<dbReference type="EMBL" id="JYHV01000010">
    <property type="protein sequence ID" value="KJH83689.1"/>
    <property type="molecule type" value="Genomic_DNA"/>
</dbReference>
<dbReference type="InterPro" id="IPR007210">
    <property type="entry name" value="ABC_Gly_betaine_transp_sub-bd"/>
</dbReference>
<dbReference type="InterPro" id="IPR017783">
    <property type="entry name" value="ABC_choline_sub-bd"/>
</dbReference>
<evidence type="ECO:0000259" key="2">
    <source>
        <dbReference type="Pfam" id="PF04069"/>
    </source>
</evidence>
<dbReference type="Gene3D" id="3.40.190.10">
    <property type="entry name" value="Periplasmic binding protein-like II"/>
    <property type="match status" value="1"/>
</dbReference>
<feature type="domain" description="ABC-type glycine betaine transport system substrate-binding" evidence="2">
    <location>
        <begin position="32"/>
        <end position="284"/>
    </location>
</feature>
<dbReference type="GO" id="GO:0015871">
    <property type="term" value="P:choline transport"/>
    <property type="evidence" value="ECO:0007669"/>
    <property type="project" value="InterPro"/>
</dbReference>
<dbReference type="Pfam" id="PF04069">
    <property type="entry name" value="OpuAC"/>
    <property type="match status" value="1"/>
</dbReference>
<dbReference type="OrthoDB" id="9787902at2"/>
<dbReference type="GO" id="GO:0033265">
    <property type="term" value="F:choline binding"/>
    <property type="evidence" value="ECO:0007669"/>
    <property type="project" value="InterPro"/>
</dbReference>
<dbReference type="PATRIC" id="fig|316.101.peg.1539"/>
<name>A0A0D9ASQ1_STUST</name>
<organism evidence="3 4">
    <name type="scientific">Stutzerimonas stutzeri</name>
    <name type="common">Pseudomonas stutzeri</name>
    <dbReference type="NCBI Taxonomy" id="316"/>
    <lineage>
        <taxon>Bacteria</taxon>
        <taxon>Pseudomonadati</taxon>
        <taxon>Pseudomonadota</taxon>
        <taxon>Gammaproteobacteria</taxon>
        <taxon>Pseudomonadales</taxon>
        <taxon>Pseudomonadaceae</taxon>
        <taxon>Stutzerimonas</taxon>
    </lineage>
</organism>
<keyword evidence="1" id="KW-0732">Signal</keyword>
<dbReference type="GO" id="GO:0043190">
    <property type="term" value="C:ATP-binding cassette (ABC) transporter complex"/>
    <property type="evidence" value="ECO:0007669"/>
    <property type="project" value="InterPro"/>
</dbReference>